<dbReference type="InterPro" id="IPR036890">
    <property type="entry name" value="HATPase_C_sf"/>
</dbReference>
<protein>
    <submittedName>
        <fullName evidence="4">ATP-binding protein</fullName>
    </submittedName>
</protein>
<dbReference type="Proteomes" id="UP000516230">
    <property type="component" value="Chromosome"/>
</dbReference>
<dbReference type="KEGG" id="sgj:IAG43_02480"/>
<keyword evidence="5" id="KW-1185">Reference proteome</keyword>
<evidence type="ECO:0000256" key="1">
    <source>
        <dbReference type="ARBA" id="ARBA00022527"/>
    </source>
</evidence>
<proteinExistence type="predicted"/>
<name>A0A7H0HMY3_9ACTN</name>
<keyword evidence="4" id="KW-0067">ATP-binding</keyword>
<evidence type="ECO:0000313" key="5">
    <source>
        <dbReference type="Proteomes" id="UP000516230"/>
    </source>
</evidence>
<dbReference type="Gene3D" id="3.30.565.10">
    <property type="entry name" value="Histidine kinase-like ATPase, C-terminal domain"/>
    <property type="match status" value="1"/>
</dbReference>
<keyword evidence="1" id="KW-0723">Serine/threonine-protein kinase</keyword>
<dbReference type="InterPro" id="IPR050267">
    <property type="entry name" value="Anti-sigma-factor_SerPK"/>
</dbReference>
<reference evidence="4 5" key="1">
    <citation type="submission" date="2020-08" db="EMBL/GenBank/DDBJ databases">
        <title>A novel species.</title>
        <authorList>
            <person name="Gao J."/>
        </authorList>
    </citation>
    <scope>NUCLEOTIDE SEQUENCE [LARGE SCALE GENOMIC DNA]</scope>
    <source>
        <strain evidence="4 5">CRPJ-33</strain>
    </source>
</reference>
<dbReference type="PANTHER" id="PTHR35526">
    <property type="entry name" value="ANTI-SIGMA-F FACTOR RSBW-RELATED"/>
    <property type="match status" value="1"/>
</dbReference>
<dbReference type="CDD" id="cd16936">
    <property type="entry name" value="HATPase_RsbW-like"/>
    <property type="match status" value="1"/>
</dbReference>
<sequence length="140" mass="15430">MGHPSEVRTGRRSRRYPLEQGPGAPARCRDLTRDALRDWFGLTGPDHPVLVGDILLLVSEVVTNAYRHGGAPYELELVEGRGRIWVQVTDAGSACPRPGRHRAARASGHGLYLLQRLSADWGWARHGSGKSVWFAVDVRG</sequence>
<keyword evidence="1" id="KW-0418">Kinase</keyword>
<evidence type="ECO:0000313" key="4">
    <source>
        <dbReference type="EMBL" id="QNP61899.1"/>
    </source>
</evidence>
<dbReference type="AlphaFoldDB" id="A0A7H0HMY3"/>
<keyword evidence="4" id="KW-0547">Nucleotide-binding</keyword>
<evidence type="ECO:0000256" key="2">
    <source>
        <dbReference type="SAM" id="MobiDB-lite"/>
    </source>
</evidence>
<evidence type="ECO:0000259" key="3">
    <source>
        <dbReference type="Pfam" id="PF13581"/>
    </source>
</evidence>
<feature type="region of interest" description="Disordered" evidence="2">
    <location>
        <begin position="1"/>
        <end position="24"/>
    </location>
</feature>
<dbReference type="Pfam" id="PF13581">
    <property type="entry name" value="HATPase_c_2"/>
    <property type="match status" value="1"/>
</dbReference>
<organism evidence="4 5">
    <name type="scientific">Streptomyces genisteinicus</name>
    <dbReference type="NCBI Taxonomy" id="2768068"/>
    <lineage>
        <taxon>Bacteria</taxon>
        <taxon>Bacillati</taxon>
        <taxon>Actinomycetota</taxon>
        <taxon>Actinomycetes</taxon>
        <taxon>Kitasatosporales</taxon>
        <taxon>Streptomycetaceae</taxon>
        <taxon>Streptomyces</taxon>
    </lineage>
</organism>
<dbReference type="RefSeq" id="WP_187739101.1">
    <property type="nucleotide sequence ID" value="NZ_CP060825.1"/>
</dbReference>
<accession>A0A7H0HMY3</accession>
<feature type="domain" description="Histidine kinase/HSP90-like ATPase" evidence="3">
    <location>
        <begin position="32"/>
        <end position="134"/>
    </location>
</feature>
<dbReference type="GO" id="GO:0005524">
    <property type="term" value="F:ATP binding"/>
    <property type="evidence" value="ECO:0007669"/>
    <property type="project" value="UniProtKB-KW"/>
</dbReference>
<dbReference type="SUPFAM" id="SSF55874">
    <property type="entry name" value="ATPase domain of HSP90 chaperone/DNA topoisomerase II/histidine kinase"/>
    <property type="match status" value="1"/>
</dbReference>
<dbReference type="EMBL" id="CP060825">
    <property type="protein sequence ID" value="QNP61899.1"/>
    <property type="molecule type" value="Genomic_DNA"/>
</dbReference>
<gene>
    <name evidence="4" type="ORF">IAG43_02480</name>
</gene>
<dbReference type="GO" id="GO:0004674">
    <property type="term" value="F:protein serine/threonine kinase activity"/>
    <property type="evidence" value="ECO:0007669"/>
    <property type="project" value="UniProtKB-KW"/>
</dbReference>
<dbReference type="PANTHER" id="PTHR35526:SF3">
    <property type="entry name" value="ANTI-SIGMA-F FACTOR RSBW"/>
    <property type="match status" value="1"/>
</dbReference>
<dbReference type="InterPro" id="IPR003594">
    <property type="entry name" value="HATPase_dom"/>
</dbReference>
<keyword evidence="1" id="KW-0808">Transferase</keyword>